<evidence type="ECO:0000256" key="5">
    <source>
        <dbReference type="ARBA" id="ARBA00020451"/>
    </source>
</evidence>
<dbReference type="Gene3D" id="3.40.1280.30">
    <property type="match status" value="1"/>
</dbReference>
<dbReference type="PANTHER" id="PTHR31913">
    <property type="entry name" value="VACUOLAR IMPORT AND DEGRADATION PROTEIN 27"/>
    <property type="match status" value="1"/>
</dbReference>
<keyword evidence="8" id="KW-0808">Transferase</keyword>
<feature type="compositionally biased region" description="Acidic residues" evidence="16">
    <location>
        <begin position="756"/>
        <end position="774"/>
    </location>
</feature>
<keyword evidence="10" id="KW-0819">tRNA processing</keyword>
<accession>A0A5N6ZJ71</accession>
<protein>
    <recommendedName>
        <fullName evidence="5">tRNA (guanine(9)-N1)-methyltransferase</fullName>
        <ecNumber evidence="4">2.1.1.221</ecNumber>
    </recommendedName>
    <alternativeName>
        <fullName evidence="13">tRNA methyltransferase 10</fullName>
    </alternativeName>
    <alternativeName>
        <fullName evidence="12">tRNA(m1G9)-methyltransferase</fullName>
    </alternativeName>
</protein>
<evidence type="ECO:0000313" key="19">
    <source>
        <dbReference type="Proteomes" id="UP000326268"/>
    </source>
</evidence>
<feature type="compositionally biased region" description="Basic residues" evidence="16">
    <location>
        <begin position="75"/>
        <end position="85"/>
    </location>
</feature>
<dbReference type="GO" id="GO:0005737">
    <property type="term" value="C:cytoplasm"/>
    <property type="evidence" value="ECO:0007669"/>
    <property type="project" value="UniProtKB-SubCell"/>
</dbReference>
<dbReference type="Pfam" id="PF08553">
    <property type="entry name" value="VID27"/>
    <property type="match status" value="1"/>
</dbReference>
<dbReference type="EMBL" id="ML738022">
    <property type="protein sequence ID" value="KAE8357428.1"/>
    <property type="molecule type" value="Genomic_DNA"/>
</dbReference>
<dbReference type="InterPro" id="IPR038459">
    <property type="entry name" value="MT_TRM10-typ_sf"/>
</dbReference>
<evidence type="ECO:0000256" key="10">
    <source>
        <dbReference type="ARBA" id="ARBA00022694"/>
    </source>
</evidence>
<feature type="region of interest" description="Disordered" evidence="16">
    <location>
        <begin position="1"/>
        <end position="123"/>
    </location>
</feature>
<dbReference type="InterPro" id="IPR028564">
    <property type="entry name" value="MT_TRM10-typ"/>
</dbReference>
<name>A0A5N6ZJ71_9EURO</name>
<sequence>MEDEERPRKYPKLSNDEGQEDSEPTMTGAVGSIPHEDAAQPTTQNDVAKRAHDANDRSKDGQQAVDENKDDAPKISKRQLKKLRRREQWDAQKDQRKAIRKEKTAAKKQRRREALNEARQEGGQEAVDQLLQTWLPNRQKFKQSTLLPITLVVDCGYDDLMLEKERISLSSQLTRSYSDNRGAPYRAHMVVSSFNKLLKERFDTTLAKSYNNWQGIRFMEEDFAHAAEQAKEWMKGPKGGQLAGMFANKTDAAPEDGEIVYLSSDSPNTLTELKPYSTYIIGGLVDKNRHKAICYKTAVEKGIKTAKLPIGDYIQMASRQVLATNHVMEIMVRWLELGDWGEAFMKVIPQRKGGTLKNSGRGSEDPSQEGDVADELAAMFMIRNVSKFLFGDTSKESIIEIPQGELYLVRPLSPKGYSELIFKDAAASIRRTGQEYQYQLVIQRAYEEGEEELSADEDEQGGADNLDKDEKIFLLDEALHFRTEVREGGAKVLAWRDLSGDIGDLYEFVCDPSVPSDKIPTFELAAFQCQYERKYRQSSQKATEQDLQQFSYQEEKPIPSASPIASPTKSRAHSLTSGDSTAAMAKDVEYQKSKGQIKPADNGEEPTVAPPSAEQPEAKEVLAKEKAELHMFDFPSGTFVIQDADVTATVSEIGNWKYWLQISGSEKEWLGQAVVADINPVFNFEYLSFIFNHYAEDGSAYSWLLRFKDQETEERFQEGLMQALWEQLNEMKWVKVKEDDREYVLDAFQDLTMEDAADNQEEEEEEEEIEEDQYDGQRSEHYDSDEEEDDVVTHDDDGNVNSQLAVGYKHDRSFVVRGSKIGVFKHTADNNLEFSTNISKVETPNGKLFSPKKVMLHAEDSNMILQNGDDPNSLYRMDLEYGKIVDEWKVHDDIPVSTFAPETKFSQMTNAQTFVGASQNALYRIDPRLAGSKLVDADLKQYASKNDFSSVATTEKGYIAVASNKGDIRMFDRLGINAKTHIPALGEPIIGLDVSADGRWVLATCRTYLLLIDSLQKEGKNEGKLGFERSFGKDSKPQPRRLGLQPAHVAQFQHETKKPLAFTPARFNTGVDSQETSIITATGPFIVTWSMKKVLAGRKDPYTIKRYSEEVMADNFRFGSDKNVIVALPNEVNMVAKRALQKPTRESIAGPPVTPSRRSTRWGSRLGRDDIVNSPY</sequence>
<evidence type="ECO:0000256" key="3">
    <source>
        <dbReference type="ARBA" id="ARBA00011245"/>
    </source>
</evidence>
<feature type="compositionally biased region" description="Polar residues" evidence="16">
    <location>
        <begin position="540"/>
        <end position="552"/>
    </location>
</feature>
<dbReference type="GO" id="GO:0052905">
    <property type="term" value="F:tRNA (guanosine(9)-N1)-methyltransferase activity"/>
    <property type="evidence" value="ECO:0007669"/>
    <property type="project" value="UniProtKB-EC"/>
</dbReference>
<dbReference type="GO" id="GO:0032259">
    <property type="term" value="P:methylation"/>
    <property type="evidence" value="ECO:0007669"/>
    <property type="project" value="UniProtKB-KW"/>
</dbReference>
<dbReference type="GeneID" id="43659778"/>
<feature type="compositionally biased region" description="Basic and acidic residues" evidence="16">
    <location>
        <begin position="47"/>
        <end position="74"/>
    </location>
</feature>
<dbReference type="AlphaFoldDB" id="A0A5N6ZJ71"/>
<dbReference type="GO" id="GO:0005634">
    <property type="term" value="C:nucleus"/>
    <property type="evidence" value="ECO:0007669"/>
    <property type="project" value="UniProtKB-SubCell"/>
</dbReference>
<dbReference type="RefSeq" id="XP_031920509.1">
    <property type="nucleotide sequence ID" value="XM_032075332.1"/>
</dbReference>
<evidence type="ECO:0000259" key="17">
    <source>
        <dbReference type="PROSITE" id="PS51675"/>
    </source>
</evidence>
<proteinExistence type="predicted"/>
<dbReference type="EC" id="2.1.1.221" evidence="4"/>
<evidence type="ECO:0000256" key="6">
    <source>
        <dbReference type="ARBA" id="ARBA00022490"/>
    </source>
</evidence>
<dbReference type="Proteomes" id="UP000326268">
    <property type="component" value="Unassembled WGS sequence"/>
</dbReference>
<dbReference type="OrthoDB" id="10251113at2759"/>
<keyword evidence="19" id="KW-1185">Reference proteome</keyword>
<dbReference type="InterPro" id="IPR040768">
    <property type="entry name" value="Vid27_PH"/>
</dbReference>
<dbReference type="InterPro" id="IPR040979">
    <property type="entry name" value="Vid27_N"/>
</dbReference>
<evidence type="ECO:0000313" key="18">
    <source>
        <dbReference type="EMBL" id="KAE8357428.1"/>
    </source>
</evidence>
<keyword evidence="9" id="KW-0949">S-adenosyl-L-methionine</keyword>
<evidence type="ECO:0000256" key="15">
    <source>
        <dbReference type="ARBA" id="ARBA00056529"/>
    </source>
</evidence>
<evidence type="ECO:0000256" key="4">
    <source>
        <dbReference type="ARBA" id="ARBA00012797"/>
    </source>
</evidence>
<evidence type="ECO:0000256" key="11">
    <source>
        <dbReference type="ARBA" id="ARBA00023242"/>
    </source>
</evidence>
<evidence type="ECO:0000256" key="1">
    <source>
        <dbReference type="ARBA" id="ARBA00004123"/>
    </source>
</evidence>
<feature type="compositionally biased region" description="Basic and acidic residues" evidence="16">
    <location>
        <begin position="86"/>
        <end position="105"/>
    </location>
</feature>
<feature type="domain" description="SAM-dependent MTase TRM10-type" evidence="17">
    <location>
        <begin position="137"/>
        <end position="355"/>
    </location>
</feature>
<dbReference type="InterPro" id="IPR013863">
    <property type="entry name" value="VID27_C"/>
</dbReference>
<comment type="subcellular location">
    <subcellularLocation>
        <location evidence="2">Cytoplasm</location>
    </subcellularLocation>
    <subcellularLocation>
        <location evidence="1">Nucleus</location>
    </subcellularLocation>
</comment>
<keyword evidence="6" id="KW-0963">Cytoplasm</keyword>
<feature type="compositionally biased region" description="Basic and acidic residues" evidence="16">
    <location>
        <begin position="112"/>
        <end position="122"/>
    </location>
</feature>
<dbReference type="PROSITE" id="PS51675">
    <property type="entry name" value="SAM_MT_TRM10"/>
    <property type="match status" value="1"/>
</dbReference>
<comment type="function">
    <text evidence="15">S-adenosyl-L-methionine-dependent guanine N(1)-methyltransferase that catalyzes the formation of N(1)-methylguanine at position 9 (m1G9) in cytoplasmic tRNA.</text>
</comment>
<evidence type="ECO:0000256" key="9">
    <source>
        <dbReference type="ARBA" id="ARBA00022691"/>
    </source>
</evidence>
<feature type="compositionally biased region" description="Low complexity" evidence="16">
    <location>
        <begin position="558"/>
        <end position="567"/>
    </location>
</feature>
<dbReference type="SUPFAM" id="SSF69322">
    <property type="entry name" value="Tricorn protease domain 2"/>
    <property type="match status" value="1"/>
</dbReference>
<dbReference type="CDD" id="cd18089">
    <property type="entry name" value="SPOUT_Trm10-like"/>
    <property type="match status" value="1"/>
</dbReference>
<dbReference type="GO" id="GO:0008033">
    <property type="term" value="P:tRNA processing"/>
    <property type="evidence" value="ECO:0007669"/>
    <property type="project" value="UniProtKB-KW"/>
</dbReference>
<gene>
    <name evidence="18" type="ORF">BDV27DRAFT_170546</name>
</gene>
<evidence type="ECO:0000256" key="13">
    <source>
        <dbReference type="ARBA" id="ARBA00032166"/>
    </source>
</evidence>
<evidence type="ECO:0000256" key="2">
    <source>
        <dbReference type="ARBA" id="ARBA00004496"/>
    </source>
</evidence>
<dbReference type="PANTHER" id="PTHR31913:SF0">
    <property type="entry name" value="VACUOLAR IMPORT AND DEGRADATION PROTEIN 27"/>
    <property type="match status" value="1"/>
</dbReference>
<keyword evidence="7" id="KW-0489">Methyltransferase</keyword>
<feature type="compositionally biased region" description="Basic and acidic residues" evidence="16">
    <location>
        <begin position="1166"/>
        <end position="1176"/>
    </location>
</feature>
<evidence type="ECO:0000256" key="14">
    <source>
        <dbReference type="ARBA" id="ARBA00048434"/>
    </source>
</evidence>
<evidence type="ECO:0000256" key="7">
    <source>
        <dbReference type="ARBA" id="ARBA00022603"/>
    </source>
</evidence>
<dbReference type="Pfam" id="PF17748">
    <property type="entry name" value="VID27_N"/>
    <property type="match status" value="1"/>
</dbReference>
<comment type="catalytic activity">
    <reaction evidence="14">
        <text>guanosine(9) in tRNA + S-adenosyl-L-methionine = N(1)-methylguanosine(9) in tRNA + S-adenosyl-L-homocysteine + H(+)</text>
        <dbReference type="Rhea" id="RHEA:43156"/>
        <dbReference type="Rhea" id="RHEA-COMP:10367"/>
        <dbReference type="Rhea" id="RHEA-COMP:10368"/>
        <dbReference type="ChEBI" id="CHEBI:15378"/>
        <dbReference type="ChEBI" id="CHEBI:57856"/>
        <dbReference type="ChEBI" id="CHEBI:59789"/>
        <dbReference type="ChEBI" id="CHEBI:73542"/>
        <dbReference type="ChEBI" id="CHEBI:74269"/>
        <dbReference type="EC" id="2.1.1.221"/>
    </reaction>
</comment>
<evidence type="ECO:0000256" key="12">
    <source>
        <dbReference type="ARBA" id="ARBA00031792"/>
    </source>
</evidence>
<feature type="region of interest" description="Disordered" evidence="16">
    <location>
        <begin position="756"/>
        <end position="800"/>
    </location>
</feature>
<comment type="subunit">
    <text evidence="3">Monomer.</text>
</comment>
<reference evidence="18 19" key="1">
    <citation type="submission" date="2019-04" db="EMBL/GenBank/DDBJ databases">
        <title>Friends and foes A comparative genomics studyof 23 Aspergillus species from section Flavi.</title>
        <authorList>
            <consortium name="DOE Joint Genome Institute"/>
            <person name="Kjaerbolling I."/>
            <person name="Vesth T."/>
            <person name="Frisvad J.C."/>
            <person name="Nybo J.L."/>
            <person name="Theobald S."/>
            <person name="Kildgaard S."/>
            <person name="Isbrandt T."/>
            <person name="Kuo A."/>
            <person name="Sato A."/>
            <person name="Lyhne E.K."/>
            <person name="Kogle M.E."/>
            <person name="Wiebenga A."/>
            <person name="Kun R.S."/>
            <person name="Lubbers R.J."/>
            <person name="Makela M.R."/>
            <person name="Barry K."/>
            <person name="Chovatia M."/>
            <person name="Clum A."/>
            <person name="Daum C."/>
            <person name="Haridas S."/>
            <person name="He G."/>
            <person name="LaButti K."/>
            <person name="Lipzen A."/>
            <person name="Mondo S."/>
            <person name="Riley R."/>
            <person name="Salamov A."/>
            <person name="Simmons B.A."/>
            <person name="Magnuson J.K."/>
            <person name="Henrissat B."/>
            <person name="Mortensen U.H."/>
            <person name="Larsen T.O."/>
            <person name="Devries R.P."/>
            <person name="Grigoriev I.V."/>
            <person name="Machida M."/>
            <person name="Baker S.E."/>
            <person name="Andersen M.R."/>
        </authorList>
    </citation>
    <scope>NUCLEOTIDE SEQUENCE [LARGE SCALE GENOMIC DNA]</scope>
    <source>
        <strain evidence="18 19">CBS 763.97</strain>
    </source>
</reference>
<organism evidence="18 19">
    <name type="scientific">Aspergillus caelatus</name>
    <dbReference type="NCBI Taxonomy" id="61420"/>
    <lineage>
        <taxon>Eukaryota</taxon>
        <taxon>Fungi</taxon>
        <taxon>Dikarya</taxon>
        <taxon>Ascomycota</taxon>
        <taxon>Pezizomycotina</taxon>
        <taxon>Eurotiomycetes</taxon>
        <taxon>Eurotiomycetidae</taxon>
        <taxon>Eurotiales</taxon>
        <taxon>Aspergillaceae</taxon>
        <taxon>Aspergillus</taxon>
        <taxon>Aspergillus subgen. Circumdati</taxon>
    </lineage>
</organism>
<evidence type="ECO:0000256" key="8">
    <source>
        <dbReference type="ARBA" id="ARBA00022679"/>
    </source>
</evidence>
<feature type="region of interest" description="Disordered" evidence="16">
    <location>
        <begin position="540"/>
        <end position="616"/>
    </location>
</feature>
<dbReference type="InterPro" id="IPR040458">
    <property type="entry name" value="Vid27"/>
</dbReference>
<keyword evidence="11" id="KW-0539">Nucleus</keyword>
<dbReference type="Pfam" id="PF17747">
    <property type="entry name" value="VID27_PH"/>
    <property type="match status" value="1"/>
</dbReference>
<dbReference type="FunFam" id="3.40.1280.30:FF:000004">
    <property type="entry name" value="tRNA (guanine(9)-N1)-methyltransferase"/>
    <property type="match status" value="1"/>
</dbReference>
<evidence type="ECO:0000256" key="16">
    <source>
        <dbReference type="SAM" id="MobiDB-lite"/>
    </source>
</evidence>
<feature type="region of interest" description="Disordered" evidence="16">
    <location>
        <begin position="1143"/>
        <end position="1176"/>
    </location>
</feature>